<evidence type="ECO:0000313" key="1">
    <source>
        <dbReference type="EMBL" id="QDV44359.1"/>
    </source>
</evidence>
<evidence type="ECO:0000313" key="2">
    <source>
        <dbReference type="Proteomes" id="UP000319004"/>
    </source>
</evidence>
<proteinExistence type="predicted"/>
<dbReference type="EMBL" id="CP037423">
    <property type="protein sequence ID" value="QDV44359.1"/>
    <property type="molecule type" value="Genomic_DNA"/>
</dbReference>
<keyword evidence="2" id="KW-1185">Reference proteome</keyword>
<reference evidence="1 2" key="1">
    <citation type="submission" date="2019-03" db="EMBL/GenBank/DDBJ databases">
        <title>Deep-cultivation of Planctomycetes and their phenomic and genomic characterization uncovers novel biology.</title>
        <authorList>
            <person name="Wiegand S."/>
            <person name="Jogler M."/>
            <person name="Boedeker C."/>
            <person name="Pinto D."/>
            <person name="Vollmers J."/>
            <person name="Rivas-Marin E."/>
            <person name="Kohn T."/>
            <person name="Peeters S.H."/>
            <person name="Heuer A."/>
            <person name="Rast P."/>
            <person name="Oberbeckmann S."/>
            <person name="Bunk B."/>
            <person name="Jeske O."/>
            <person name="Meyerdierks A."/>
            <person name="Storesund J.E."/>
            <person name="Kallscheuer N."/>
            <person name="Luecker S."/>
            <person name="Lage O.M."/>
            <person name="Pohl T."/>
            <person name="Merkel B.J."/>
            <person name="Hornburger P."/>
            <person name="Mueller R.-W."/>
            <person name="Bruemmer F."/>
            <person name="Labrenz M."/>
            <person name="Spormann A.M."/>
            <person name="Op den Camp H."/>
            <person name="Overmann J."/>
            <person name="Amann R."/>
            <person name="Jetten M.S.M."/>
            <person name="Mascher T."/>
            <person name="Medema M.H."/>
            <person name="Devos D.P."/>
            <person name="Kaster A.-K."/>
            <person name="Ovreas L."/>
            <person name="Rohde M."/>
            <person name="Galperin M.Y."/>
            <person name="Jogler C."/>
        </authorList>
    </citation>
    <scope>NUCLEOTIDE SEQUENCE [LARGE SCALE GENOMIC DNA]</scope>
    <source>
        <strain evidence="1 2">Enr13</strain>
    </source>
</reference>
<sequence>MQAEDRTEPMPIVPKRACRCFDCRTRIDRGEYAYSVNGRTMCTGCKTRYQWSEAAGKWLIF</sequence>
<dbReference type="AlphaFoldDB" id="A0A518HU59"/>
<organism evidence="1 2">
    <name type="scientific">Stieleria neptunia</name>
    <dbReference type="NCBI Taxonomy" id="2527979"/>
    <lineage>
        <taxon>Bacteria</taxon>
        <taxon>Pseudomonadati</taxon>
        <taxon>Planctomycetota</taxon>
        <taxon>Planctomycetia</taxon>
        <taxon>Pirellulales</taxon>
        <taxon>Pirellulaceae</taxon>
        <taxon>Stieleria</taxon>
    </lineage>
</organism>
<dbReference type="KEGG" id="snep:Enr13x_42240"/>
<protein>
    <submittedName>
        <fullName evidence="1">Uncharacterized protein</fullName>
    </submittedName>
</protein>
<name>A0A518HU59_9BACT</name>
<dbReference type="Proteomes" id="UP000319004">
    <property type="component" value="Chromosome"/>
</dbReference>
<accession>A0A518HU59</accession>
<gene>
    <name evidence="1" type="ORF">Enr13x_42240</name>
</gene>